<dbReference type="Proteomes" id="UP001607302">
    <property type="component" value="Unassembled WGS sequence"/>
</dbReference>
<evidence type="ECO:0000313" key="1">
    <source>
        <dbReference type="EMBL" id="KAL2717330.1"/>
    </source>
</evidence>
<sequence>MGRDVDRAGGYRNQKILKNRNRLHWYSVAAIHAVHFLQTKMEEQVARKNSSKANPGFGPDSGNHRRYWIDRIRYNSADDGTVCQEELVVPTNVPE</sequence>
<gene>
    <name evidence="1" type="ORF">V1478_013030</name>
</gene>
<reference evidence="1 2" key="1">
    <citation type="journal article" date="2024" name="Ann. Entomol. Soc. Am.">
        <title>Genomic analyses of the southern and eastern yellowjacket wasps (Hymenoptera: Vespidae) reveal evolutionary signatures of social life.</title>
        <authorList>
            <person name="Catto M.A."/>
            <person name="Caine P.B."/>
            <person name="Orr S.E."/>
            <person name="Hunt B.G."/>
            <person name="Goodisman M.A.D."/>
        </authorList>
    </citation>
    <scope>NUCLEOTIDE SEQUENCE [LARGE SCALE GENOMIC DNA]</scope>
    <source>
        <strain evidence="1">233</strain>
        <tissue evidence="1">Head and thorax</tissue>
    </source>
</reference>
<accession>A0ABD2A9T9</accession>
<organism evidence="1 2">
    <name type="scientific">Vespula squamosa</name>
    <name type="common">Southern yellow jacket</name>
    <name type="synonym">Wasp</name>
    <dbReference type="NCBI Taxonomy" id="30214"/>
    <lineage>
        <taxon>Eukaryota</taxon>
        <taxon>Metazoa</taxon>
        <taxon>Ecdysozoa</taxon>
        <taxon>Arthropoda</taxon>
        <taxon>Hexapoda</taxon>
        <taxon>Insecta</taxon>
        <taxon>Pterygota</taxon>
        <taxon>Neoptera</taxon>
        <taxon>Endopterygota</taxon>
        <taxon>Hymenoptera</taxon>
        <taxon>Apocrita</taxon>
        <taxon>Aculeata</taxon>
        <taxon>Vespoidea</taxon>
        <taxon>Vespidae</taxon>
        <taxon>Vespinae</taxon>
        <taxon>Vespula</taxon>
    </lineage>
</organism>
<evidence type="ECO:0000313" key="2">
    <source>
        <dbReference type="Proteomes" id="UP001607302"/>
    </source>
</evidence>
<dbReference type="EMBL" id="JAUDFV010000153">
    <property type="protein sequence ID" value="KAL2717330.1"/>
    <property type="molecule type" value="Genomic_DNA"/>
</dbReference>
<name>A0ABD2A9T9_VESSQ</name>
<comment type="caution">
    <text evidence="1">The sequence shown here is derived from an EMBL/GenBank/DDBJ whole genome shotgun (WGS) entry which is preliminary data.</text>
</comment>
<dbReference type="AlphaFoldDB" id="A0ABD2A9T9"/>
<keyword evidence="2" id="KW-1185">Reference proteome</keyword>
<protein>
    <submittedName>
        <fullName evidence="1">Uncharacterized protein</fullName>
    </submittedName>
</protein>
<proteinExistence type="predicted"/>